<proteinExistence type="predicted"/>
<keyword evidence="2" id="KW-1185">Reference proteome</keyword>
<sequence length="103" mass="11705">MVGCKNESVIGSRSWSRSMPGFYLGHKSSDLEEVDLGVEDELLLCGKVDYYLRVGLETGVRYKIMWFKTKHRGLVLEDYVQIGPGGQMQGTKQMKLKLSFLKL</sequence>
<dbReference type="Proteomes" id="UP001642487">
    <property type="component" value="Chromosome 8"/>
</dbReference>
<evidence type="ECO:0000313" key="2">
    <source>
        <dbReference type="Proteomes" id="UP001642487"/>
    </source>
</evidence>
<evidence type="ECO:0000313" key="1">
    <source>
        <dbReference type="EMBL" id="CAK9327348.1"/>
    </source>
</evidence>
<organism evidence="1 2">
    <name type="scientific">Citrullus colocynthis</name>
    <name type="common">colocynth</name>
    <dbReference type="NCBI Taxonomy" id="252529"/>
    <lineage>
        <taxon>Eukaryota</taxon>
        <taxon>Viridiplantae</taxon>
        <taxon>Streptophyta</taxon>
        <taxon>Embryophyta</taxon>
        <taxon>Tracheophyta</taxon>
        <taxon>Spermatophyta</taxon>
        <taxon>Magnoliopsida</taxon>
        <taxon>eudicotyledons</taxon>
        <taxon>Gunneridae</taxon>
        <taxon>Pentapetalae</taxon>
        <taxon>rosids</taxon>
        <taxon>fabids</taxon>
        <taxon>Cucurbitales</taxon>
        <taxon>Cucurbitaceae</taxon>
        <taxon>Benincaseae</taxon>
        <taxon>Citrullus</taxon>
    </lineage>
</organism>
<dbReference type="EMBL" id="OZ021742">
    <property type="protein sequence ID" value="CAK9327348.1"/>
    <property type="molecule type" value="Genomic_DNA"/>
</dbReference>
<reference evidence="1 2" key="1">
    <citation type="submission" date="2024-03" db="EMBL/GenBank/DDBJ databases">
        <authorList>
            <person name="Gkanogiannis A."/>
            <person name="Becerra Lopez-Lavalle L."/>
        </authorList>
    </citation>
    <scope>NUCLEOTIDE SEQUENCE [LARGE SCALE GENOMIC DNA]</scope>
</reference>
<protein>
    <submittedName>
        <fullName evidence="1">Uncharacterized protein</fullName>
    </submittedName>
</protein>
<name>A0ABP0Z3J0_9ROSI</name>
<accession>A0ABP0Z3J0</accession>
<gene>
    <name evidence="1" type="ORF">CITCOLO1_LOCUS19725</name>
</gene>